<proteinExistence type="predicted"/>
<dbReference type="WBParaSite" id="RSKR_0001094300.1">
    <property type="protein sequence ID" value="RSKR_0001094300.1"/>
    <property type="gene ID" value="RSKR_0001094300"/>
</dbReference>
<evidence type="ECO:0000313" key="2">
    <source>
        <dbReference type="WBParaSite" id="RSKR_0001094300.1"/>
    </source>
</evidence>
<sequence>MTSKWNSPKFLFWRNIVFFWIAGLANNYAYVIMLSAAEDILAKQDHTAIKADEACSPVLLKRKCSATAVGFILLADIVPTFCIKIIWPFLKFAERIPYGTRHAMIIASQVLAYMLVAFSTSDVMSYAGVIFAALGSGFGEINFLALGSFYPKSTVSAWSSGTGAAGLIGSLSYAGLTDAGLSPSAACLVMLIIPIIFSIAYWFILAKPPSLHQVTLSNISTWLVPKDSTKSYNNSIESSTTYDQKTMLQRNLSFKDKIKVTVPLLKFMIPLSLVYFFEYTINQGAMSLIVFDCSHGFNLSKASQYRWFQALYQLGVFIARSSLVILTLPVWSLYLLPVIQMANLAFFINEAIFEFVPHIAILMAIIIFEGLLGGLSYVNTFDKIHKLSADDVREFAMSIGTLATNMPYYEGGPIEFGANERPKLNEAAEKKRSDEDAKKKRLDE</sequence>
<organism evidence="1 2">
    <name type="scientific">Rhabditophanes sp. KR3021</name>
    <dbReference type="NCBI Taxonomy" id="114890"/>
    <lineage>
        <taxon>Eukaryota</taxon>
        <taxon>Metazoa</taxon>
        <taxon>Ecdysozoa</taxon>
        <taxon>Nematoda</taxon>
        <taxon>Chromadorea</taxon>
        <taxon>Rhabditida</taxon>
        <taxon>Tylenchina</taxon>
        <taxon>Panagrolaimomorpha</taxon>
        <taxon>Strongyloidoidea</taxon>
        <taxon>Alloionematidae</taxon>
        <taxon>Rhabditophanes</taxon>
    </lineage>
</organism>
<name>A0AC35UG21_9BILA</name>
<reference evidence="2" key="1">
    <citation type="submission" date="2016-11" db="UniProtKB">
        <authorList>
            <consortium name="WormBaseParasite"/>
        </authorList>
    </citation>
    <scope>IDENTIFICATION</scope>
    <source>
        <strain evidence="2">KR3021</strain>
    </source>
</reference>
<accession>A0AC35UG21</accession>
<dbReference type="Proteomes" id="UP000095286">
    <property type="component" value="Unplaced"/>
</dbReference>
<protein>
    <submittedName>
        <fullName evidence="2">Battenin</fullName>
    </submittedName>
</protein>
<evidence type="ECO:0000313" key="1">
    <source>
        <dbReference type="Proteomes" id="UP000095286"/>
    </source>
</evidence>